<dbReference type="EMBL" id="LR796503">
    <property type="protein sequence ID" value="CAB4148437.1"/>
    <property type="molecule type" value="Genomic_DNA"/>
</dbReference>
<protein>
    <submittedName>
        <fullName evidence="1">Uncharacterized protein</fullName>
    </submittedName>
</protein>
<reference evidence="1" key="1">
    <citation type="submission" date="2020-04" db="EMBL/GenBank/DDBJ databases">
        <authorList>
            <person name="Chiriac C."/>
            <person name="Salcher M."/>
            <person name="Ghai R."/>
            <person name="Kavagutti S V."/>
        </authorList>
    </citation>
    <scope>NUCLEOTIDE SEQUENCE</scope>
</reference>
<sequence>MAATYCTEAELRANLQLGSLYTSATVEETCQAGENIIKSYLWFNNYNIVAQESTTTTLATVYFDEIHSLLVGQTAVIENCGSKYNGSKTITAVTDYSISFAIVNGTVEAKHPVIPYGTAQATTHIDYATTPEIKLATLMVCTEIWQAKQAANGGALDPNFQPSPFKMGSTLIAKVRGLLANHLAPNGLIG</sequence>
<gene>
    <name evidence="1" type="ORF">UFOVP537_2</name>
</gene>
<name>A0A6J5MRK5_9CAUD</name>
<organism evidence="1">
    <name type="scientific">uncultured Caudovirales phage</name>
    <dbReference type="NCBI Taxonomy" id="2100421"/>
    <lineage>
        <taxon>Viruses</taxon>
        <taxon>Duplodnaviria</taxon>
        <taxon>Heunggongvirae</taxon>
        <taxon>Uroviricota</taxon>
        <taxon>Caudoviricetes</taxon>
        <taxon>Peduoviridae</taxon>
        <taxon>Maltschvirus</taxon>
        <taxon>Maltschvirus maltsch</taxon>
    </lineage>
</organism>
<proteinExistence type="predicted"/>
<accession>A0A6J5MRK5</accession>
<evidence type="ECO:0000313" key="1">
    <source>
        <dbReference type="EMBL" id="CAB4148437.1"/>
    </source>
</evidence>